<feature type="region of interest" description="Disordered" evidence="1">
    <location>
        <begin position="1"/>
        <end position="34"/>
    </location>
</feature>
<gene>
    <name evidence="2" type="ORF">PCOR1329_LOCUS18733</name>
</gene>
<sequence length="355" mass="38927">MPRAMICDPPSWTPPSGTPPRRRPLPPRLEENDQRHREAVVRLRAEASALRARLTSLAAGAKDSTFVRAFEWRIDDLAARCGGMSKDDSLWSEEFAIMGVPGLQLEFFPRGRASTRTEGFCALFLWCRAGVRVKYQLRVGGHQLAPEEDEYPTRMGKGQSNFCCLEAQRDALTDSVVVGVDVLELTTFREPSPGLRLVNRGPERLVARGALELHSWHLDTVEWRIRGLLQRRASLPAGVALCSPLFSLAGVPDMLLELYPSGVGGEGAVAADGGASCGFYVRCPAGTALMLTLFVGKATLGPLKTEFKQGEAQGRPAFCKLEEQLEPGADDLVVGVTVKNLRAEQQERRTTLELE</sequence>
<organism evidence="2 3">
    <name type="scientific">Prorocentrum cordatum</name>
    <dbReference type="NCBI Taxonomy" id="2364126"/>
    <lineage>
        <taxon>Eukaryota</taxon>
        <taxon>Sar</taxon>
        <taxon>Alveolata</taxon>
        <taxon>Dinophyceae</taxon>
        <taxon>Prorocentrales</taxon>
        <taxon>Prorocentraceae</taxon>
        <taxon>Prorocentrum</taxon>
    </lineage>
</organism>
<dbReference type="EMBL" id="CAUYUJ010005914">
    <property type="protein sequence ID" value="CAK0815450.1"/>
    <property type="molecule type" value="Genomic_DNA"/>
</dbReference>
<accession>A0ABN9RAE4</accession>
<evidence type="ECO:0000313" key="3">
    <source>
        <dbReference type="Proteomes" id="UP001189429"/>
    </source>
</evidence>
<protein>
    <submittedName>
        <fullName evidence="2">Uncharacterized protein</fullName>
    </submittedName>
</protein>
<reference evidence="2" key="1">
    <citation type="submission" date="2023-10" db="EMBL/GenBank/DDBJ databases">
        <authorList>
            <person name="Chen Y."/>
            <person name="Shah S."/>
            <person name="Dougan E. K."/>
            <person name="Thang M."/>
            <person name="Chan C."/>
        </authorList>
    </citation>
    <scope>NUCLEOTIDE SEQUENCE [LARGE SCALE GENOMIC DNA]</scope>
</reference>
<name>A0ABN9RAE4_9DINO</name>
<dbReference type="Proteomes" id="UP001189429">
    <property type="component" value="Unassembled WGS sequence"/>
</dbReference>
<proteinExistence type="predicted"/>
<evidence type="ECO:0000313" key="2">
    <source>
        <dbReference type="EMBL" id="CAK0815450.1"/>
    </source>
</evidence>
<comment type="caution">
    <text evidence="2">The sequence shown here is derived from an EMBL/GenBank/DDBJ whole genome shotgun (WGS) entry which is preliminary data.</text>
</comment>
<evidence type="ECO:0000256" key="1">
    <source>
        <dbReference type="SAM" id="MobiDB-lite"/>
    </source>
</evidence>
<keyword evidence="3" id="KW-1185">Reference proteome</keyword>